<accession>A8AHW9</accession>
<evidence type="ECO:0000313" key="2">
    <source>
        <dbReference type="Proteomes" id="UP000008148"/>
    </source>
</evidence>
<organism evidence="1 2">
    <name type="scientific">Citrobacter koseri (strain ATCC BAA-895 / CDC 4225-83 / SGSC4696)</name>
    <dbReference type="NCBI Taxonomy" id="290338"/>
    <lineage>
        <taxon>Bacteria</taxon>
        <taxon>Pseudomonadati</taxon>
        <taxon>Pseudomonadota</taxon>
        <taxon>Gammaproteobacteria</taxon>
        <taxon>Enterobacterales</taxon>
        <taxon>Enterobacteriaceae</taxon>
        <taxon>Citrobacter</taxon>
    </lineage>
</organism>
<protein>
    <submittedName>
        <fullName evidence="1">Uncharacterized protein</fullName>
    </submittedName>
</protein>
<dbReference type="AlphaFoldDB" id="A8AHW9"/>
<name>A8AHW9_CITK8</name>
<dbReference type="Proteomes" id="UP000008148">
    <property type="component" value="Chromosome"/>
</dbReference>
<dbReference type="EMBL" id="CP000822">
    <property type="protein sequence ID" value="ABV13082.1"/>
    <property type="molecule type" value="Genomic_DNA"/>
</dbReference>
<evidence type="ECO:0000313" key="1">
    <source>
        <dbReference type="EMBL" id="ABV13082.1"/>
    </source>
</evidence>
<gene>
    <name evidence="1" type="ordered locus">CKO_01955</name>
</gene>
<proteinExistence type="predicted"/>
<keyword evidence="2" id="KW-1185">Reference proteome</keyword>
<dbReference type="KEGG" id="cko:CKO_01955"/>
<reference evidence="1 2" key="1">
    <citation type="submission" date="2007-08" db="EMBL/GenBank/DDBJ databases">
        <authorList>
            <consortium name="The Citrobacter koseri Genome Sequencing Project"/>
            <person name="McClelland M."/>
            <person name="Sanderson E.K."/>
            <person name="Porwollik S."/>
            <person name="Spieth J."/>
            <person name="Clifton W.S."/>
            <person name="Latreille P."/>
            <person name="Courtney L."/>
            <person name="Wang C."/>
            <person name="Pepin K."/>
            <person name="Bhonagiri V."/>
            <person name="Nash W."/>
            <person name="Johnson M."/>
            <person name="Thiruvilangam P."/>
            <person name="Wilson R."/>
        </authorList>
    </citation>
    <scope>NUCLEOTIDE SEQUENCE [LARGE SCALE GENOMIC DNA]</scope>
    <source>
        <strain evidence="2">ATCC BAA-895 / CDC 4225-83 / SGSC4696</strain>
    </source>
</reference>
<dbReference type="HOGENOM" id="CLU_3355320_0_0_6"/>
<sequence length="36" mass="4075">MAANALSGLQLCYNRRPDKPRAIRQHSVKKAAIWLP</sequence>